<dbReference type="InterPro" id="IPR003718">
    <property type="entry name" value="OsmC/Ohr_fam"/>
</dbReference>
<dbReference type="PANTHER" id="PTHR42830">
    <property type="entry name" value="OSMOTICALLY INDUCIBLE FAMILY PROTEIN"/>
    <property type="match status" value="1"/>
</dbReference>
<reference evidence="1 2" key="1">
    <citation type="submission" date="2017-04" db="EMBL/GenBank/DDBJ databases">
        <authorList>
            <person name="Afonso C.L."/>
            <person name="Miller P.J."/>
            <person name="Scott M.A."/>
            <person name="Spackman E."/>
            <person name="Goraichik I."/>
            <person name="Dimitrov K.M."/>
            <person name="Suarez D.L."/>
            <person name="Swayne D.E."/>
        </authorList>
    </citation>
    <scope>NUCLEOTIDE SEQUENCE [LARGE SCALE GENOMIC DNA]</scope>
    <source>
        <strain evidence="1 2">CGMCC 1.12708</strain>
    </source>
</reference>
<dbReference type="PANTHER" id="PTHR42830:SF2">
    <property type="entry name" value="OSMC_OHR FAMILY PROTEIN"/>
    <property type="match status" value="1"/>
</dbReference>
<dbReference type="AlphaFoldDB" id="A0A1W2B6K3"/>
<dbReference type="Pfam" id="PF02566">
    <property type="entry name" value="OsmC"/>
    <property type="match status" value="1"/>
</dbReference>
<organism evidence="1 2">
    <name type="scientific">Moheibacter sediminis</name>
    <dbReference type="NCBI Taxonomy" id="1434700"/>
    <lineage>
        <taxon>Bacteria</taxon>
        <taxon>Pseudomonadati</taxon>
        <taxon>Bacteroidota</taxon>
        <taxon>Flavobacteriia</taxon>
        <taxon>Flavobacteriales</taxon>
        <taxon>Weeksellaceae</taxon>
        <taxon>Moheibacter</taxon>
    </lineage>
</organism>
<protein>
    <submittedName>
        <fullName evidence="1">Organic hydroperoxide reductase OsmC/OhrA</fullName>
    </submittedName>
</protein>
<sequence length="154" mass="17577">MEHNYHSKIEWTGNKGSGTDNFKNYERSHNIIVENKPLIEGSSDPAFRGDKTKHNPEELLVSALSSCHMLWYLHFCSVNNVIVESYTDNAHAVMVEEQNGNGYFKEVTLNPVVTVSNEAMIEKAIELHKKAREYCFIANSVNFPVNHNPQVKIR</sequence>
<accession>A0A1W2B6K3</accession>
<keyword evidence="2" id="KW-1185">Reference proteome</keyword>
<dbReference type="SUPFAM" id="SSF82784">
    <property type="entry name" value="OsmC-like"/>
    <property type="match status" value="1"/>
</dbReference>
<dbReference type="EMBL" id="FWXS01000005">
    <property type="protein sequence ID" value="SMC67978.1"/>
    <property type="molecule type" value="Genomic_DNA"/>
</dbReference>
<proteinExistence type="predicted"/>
<name>A0A1W2B6K3_9FLAO</name>
<dbReference type="InterPro" id="IPR052707">
    <property type="entry name" value="OsmC_Ohr_Peroxiredoxin"/>
</dbReference>
<dbReference type="STRING" id="1434700.SAMN06296427_105269"/>
<evidence type="ECO:0000313" key="1">
    <source>
        <dbReference type="EMBL" id="SMC67978.1"/>
    </source>
</evidence>
<gene>
    <name evidence="1" type="ORF">SAMN06296427_105269</name>
</gene>
<dbReference type="Gene3D" id="3.30.300.20">
    <property type="match status" value="1"/>
</dbReference>
<dbReference type="InterPro" id="IPR015946">
    <property type="entry name" value="KH_dom-like_a/b"/>
</dbReference>
<dbReference type="InterPro" id="IPR036102">
    <property type="entry name" value="OsmC/Ohrsf"/>
</dbReference>
<evidence type="ECO:0000313" key="2">
    <source>
        <dbReference type="Proteomes" id="UP000192393"/>
    </source>
</evidence>
<dbReference type="Proteomes" id="UP000192393">
    <property type="component" value="Unassembled WGS sequence"/>
</dbReference>